<sequence length="364" mass="41218">MCLQEEENQSPEVHRRENTRYEHSKDVLRRRNAEQPHLAAYFVGVVGNMSSLMVPPMPFSARQDAIDLYKAFKGLGCDTEQVVNVLSHRDVSQRAFIQQEYRTMYSEELSKRLSSELSGNLKKAVLLWLHDPARRDATIVREALSGDVVDMKAATEVICSRTSSQIQVFKQAYYAKFGVQLEQDIEFRASGDHKKLLLAYVSTVCYEGPEVDINTIEKDAKDLFKAGEKELGTNENTFIRIFSERSWAHLAATSIAYYRMYGSSLKKAVKSETSGNLKFGLLMIIKCAENPAKYFAKLLHEAMKGLGTNDTTLTRIVVSRTEIDMQHIKAEYRKKYGKTLGDAIHSETSGQYRSFLLSLVGPNN</sequence>
<comment type="caution">
    <text evidence="1">The sequence shown here is derived from an EMBL/GenBank/DDBJ whole genome shotgun (WGS) entry which is preliminary data.</text>
</comment>
<accession>A0ACC2MMJ0</accession>
<name>A0ACC2MMJ0_PERAE</name>
<reference evidence="1 2" key="1">
    <citation type="journal article" date="2022" name="Hortic Res">
        <title>A haplotype resolved chromosomal level avocado genome allows analysis of novel avocado genes.</title>
        <authorList>
            <person name="Nath O."/>
            <person name="Fletcher S.J."/>
            <person name="Hayward A."/>
            <person name="Shaw L.M."/>
            <person name="Masouleh A.K."/>
            <person name="Furtado A."/>
            <person name="Henry R.J."/>
            <person name="Mitter N."/>
        </authorList>
    </citation>
    <scope>NUCLEOTIDE SEQUENCE [LARGE SCALE GENOMIC DNA]</scope>
    <source>
        <strain evidence="2">cv. Hass</strain>
    </source>
</reference>
<proteinExistence type="predicted"/>
<gene>
    <name evidence="1" type="ORF">MRB53_008593</name>
</gene>
<dbReference type="Proteomes" id="UP001234297">
    <property type="component" value="Chromosome 2"/>
</dbReference>
<evidence type="ECO:0000313" key="2">
    <source>
        <dbReference type="Proteomes" id="UP001234297"/>
    </source>
</evidence>
<keyword evidence="2" id="KW-1185">Reference proteome</keyword>
<evidence type="ECO:0000313" key="1">
    <source>
        <dbReference type="EMBL" id="KAJ8646845.1"/>
    </source>
</evidence>
<protein>
    <submittedName>
        <fullName evidence="1">Uncharacterized protein</fullName>
    </submittedName>
</protein>
<dbReference type="EMBL" id="CM056810">
    <property type="protein sequence ID" value="KAJ8646845.1"/>
    <property type="molecule type" value="Genomic_DNA"/>
</dbReference>
<organism evidence="1 2">
    <name type="scientific">Persea americana</name>
    <name type="common">Avocado</name>
    <dbReference type="NCBI Taxonomy" id="3435"/>
    <lineage>
        <taxon>Eukaryota</taxon>
        <taxon>Viridiplantae</taxon>
        <taxon>Streptophyta</taxon>
        <taxon>Embryophyta</taxon>
        <taxon>Tracheophyta</taxon>
        <taxon>Spermatophyta</taxon>
        <taxon>Magnoliopsida</taxon>
        <taxon>Magnoliidae</taxon>
        <taxon>Laurales</taxon>
        <taxon>Lauraceae</taxon>
        <taxon>Persea</taxon>
    </lineage>
</organism>